<dbReference type="PANTHER" id="PTHR43179:SF12">
    <property type="entry name" value="GALACTOFURANOSYLTRANSFERASE GLFT2"/>
    <property type="match status" value="1"/>
</dbReference>
<dbReference type="OrthoDB" id="6717394at2"/>
<dbReference type="InterPro" id="IPR001173">
    <property type="entry name" value="Glyco_trans_2-like"/>
</dbReference>
<evidence type="ECO:0000313" key="7">
    <source>
        <dbReference type="Proteomes" id="UP000245250"/>
    </source>
</evidence>
<dbReference type="Pfam" id="PF02709">
    <property type="entry name" value="Glyco_transf_7C"/>
    <property type="match status" value="1"/>
</dbReference>
<keyword evidence="3 6" id="KW-0808">Transferase</keyword>
<accession>A0A2S1YG11</accession>
<evidence type="ECO:0000256" key="3">
    <source>
        <dbReference type="ARBA" id="ARBA00022679"/>
    </source>
</evidence>
<evidence type="ECO:0000259" key="4">
    <source>
        <dbReference type="Pfam" id="PF00535"/>
    </source>
</evidence>
<dbReference type="InterPro" id="IPR029044">
    <property type="entry name" value="Nucleotide-diphossugar_trans"/>
</dbReference>
<comment type="similarity">
    <text evidence="1">Belongs to the glycosyltransferase 2 family.</text>
</comment>
<dbReference type="InterPro" id="IPR027791">
    <property type="entry name" value="Galactosyl_T_C"/>
</dbReference>
<reference evidence="6 7" key="1">
    <citation type="submission" date="2018-05" db="EMBL/GenBank/DDBJ databases">
        <title>Genome sequencing of Flavobacterium sp. HYN0056.</title>
        <authorList>
            <person name="Yi H."/>
            <person name="Baek C."/>
        </authorList>
    </citation>
    <scope>NUCLEOTIDE SEQUENCE [LARGE SCALE GENOMIC DNA]</scope>
    <source>
        <strain evidence="6 7">HYN0056</strain>
    </source>
</reference>
<dbReference type="GO" id="GO:0016757">
    <property type="term" value="F:glycosyltransferase activity"/>
    <property type="evidence" value="ECO:0007669"/>
    <property type="project" value="UniProtKB-KW"/>
</dbReference>
<dbReference type="SUPFAM" id="SSF53448">
    <property type="entry name" value="Nucleotide-diphospho-sugar transferases"/>
    <property type="match status" value="1"/>
</dbReference>
<dbReference type="AlphaFoldDB" id="A0A2S1YG11"/>
<proteinExistence type="inferred from homology"/>
<evidence type="ECO:0000256" key="2">
    <source>
        <dbReference type="ARBA" id="ARBA00022676"/>
    </source>
</evidence>
<evidence type="ECO:0000256" key="1">
    <source>
        <dbReference type="ARBA" id="ARBA00006739"/>
    </source>
</evidence>
<organism evidence="6 7">
    <name type="scientific">Flavobacterium crocinum</name>
    <dbReference type="NCBI Taxonomy" id="2183896"/>
    <lineage>
        <taxon>Bacteria</taxon>
        <taxon>Pseudomonadati</taxon>
        <taxon>Bacteroidota</taxon>
        <taxon>Flavobacteriia</taxon>
        <taxon>Flavobacteriales</taxon>
        <taxon>Flavobacteriaceae</taxon>
        <taxon>Flavobacterium</taxon>
    </lineage>
</organism>
<dbReference type="EMBL" id="CP029255">
    <property type="protein sequence ID" value="AWK02992.1"/>
    <property type="molecule type" value="Genomic_DNA"/>
</dbReference>
<dbReference type="Gene3D" id="3.90.550.10">
    <property type="entry name" value="Spore Coat Polysaccharide Biosynthesis Protein SpsA, Chain A"/>
    <property type="match status" value="1"/>
</dbReference>
<sequence length="364" mass="42860">MEKMITIIYPYRNRELNRITNSLNSLSTQSNKNFCVIFVDYGSDFDISESVQELLIGYNFVEYIHSFHNNQPWSRSKAINIGLRFTKTEYVFIADIDIIFHHNFIAHLFELKKENDNIYFQVGYLSEDESKKLKEFDNYNITSKSIPEGKGLSLFNLNCLLAIGGFDEFFHFWGAEDEDVHSRLIIAGFSPIFYNHEILLLHQWHQTFESLEHQKLTIQLGFSDAFNLNKKKLRFNQSYNILKPNNENWGKLISEDDFKILNSHLDSIILLNKKDVVENFLDIVLPNTKDRIINVVFKEDKYQSTLSYKIKSFLGIKVHDYYSLKQINDLLLKTLLIYYKDSQFNYRVSSDLKSVQLKINLCRG</sequence>
<feature type="domain" description="Galactosyltransferase C-terminal" evidence="5">
    <location>
        <begin position="149"/>
        <end position="196"/>
    </location>
</feature>
<dbReference type="KEGG" id="fcr:HYN56_01675"/>
<dbReference type="PANTHER" id="PTHR43179">
    <property type="entry name" value="RHAMNOSYLTRANSFERASE WBBL"/>
    <property type="match status" value="1"/>
</dbReference>
<evidence type="ECO:0000259" key="5">
    <source>
        <dbReference type="Pfam" id="PF02709"/>
    </source>
</evidence>
<protein>
    <submittedName>
        <fullName evidence="6">Glycosyl transferase</fullName>
    </submittedName>
</protein>
<dbReference type="Pfam" id="PF00535">
    <property type="entry name" value="Glycos_transf_2"/>
    <property type="match status" value="1"/>
</dbReference>
<feature type="domain" description="Glycosyltransferase 2-like" evidence="4">
    <location>
        <begin position="6"/>
        <end position="139"/>
    </location>
</feature>
<name>A0A2S1YG11_9FLAO</name>
<gene>
    <name evidence="6" type="ORF">HYN56_01675</name>
</gene>
<keyword evidence="2" id="KW-0328">Glycosyltransferase</keyword>
<evidence type="ECO:0000313" key="6">
    <source>
        <dbReference type="EMBL" id="AWK02992.1"/>
    </source>
</evidence>
<dbReference type="Proteomes" id="UP000245250">
    <property type="component" value="Chromosome"/>
</dbReference>
<keyword evidence="7" id="KW-1185">Reference proteome</keyword>